<dbReference type="InterPro" id="IPR020814">
    <property type="entry name" value="Ribosomal_S6_plastid/chlpt"/>
</dbReference>
<dbReference type="GO" id="GO:0006412">
    <property type="term" value="P:translation"/>
    <property type="evidence" value="ECO:0007669"/>
    <property type="project" value="UniProtKB-UniRule"/>
</dbReference>
<dbReference type="Proteomes" id="UP000230564">
    <property type="component" value="Unassembled WGS sequence"/>
</dbReference>
<dbReference type="Pfam" id="PF01250">
    <property type="entry name" value="Ribosomal_S6"/>
    <property type="match status" value="1"/>
</dbReference>
<evidence type="ECO:0000256" key="2">
    <source>
        <dbReference type="ARBA" id="ARBA00035294"/>
    </source>
</evidence>
<dbReference type="HAMAP" id="MF_00360">
    <property type="entry name" value="Ribosomal_bS6"/>
    <property type="match status" value="1"/>
</dbReference>
<keyword evidence="3" id="KW-0694">RNA-binding</keyword>
<evidence type="ECO:0000313" key="4">
    <source>
        <dbReference type="EMBL" id="PIR06710.1"/>
    </source>
</evidence>
<evidence type="ECO:0000256" key="1">
    <source>
        <dbReference type="ARBA" id="ARBA00009512"/>
    </source>
</evidence>
<organism evidence="4 5">
    <name type="scientific">Candidatus Komeilibacteria bacterium CG11_big_fil_rev_8_21_14_0_20_36_20</name>
    <dbReference type="NCBI Taxonomy" id="1974477"/>
    <lineage>
        <taxon>Bacteria</taxon>
        <taxon>Candidatus Komeiliibacteriota</taxon>
    </lineage>
</organism>
<dbReference type="GO" id="GO:0019843">
    <property type="term" value="F:rRNA binding"/>
    <property type="evidence" value="ECO:0007669"/>
    <property type="project" value="UniProtKB-UniRule"/>
</dbReference>
<comment type="caution">
    <text evidence="4">The sequence shown here is derived from an EMBL/GenBank/DDBJ whole genome shotgun (WGS) entry which is preliminary data.</text>
</comment>
<dbReference type="NCBIfam" id="TIGR00166">
    <property type="entry name" value="S6"/>
    <property type="match status" value="1"/>
</dbReference>
<dbReference type="GO" id="GO:0005840">
    <property type="term" value="C:ribosome"/>
    <property type="evidence" value="ECO:0007669"/>
    <property type="project" value="UniProtKB-KW"/>
</dbReference>
<dbReference type="GO" id="GO:1990904">
    <property type="term" value="C:ribonucleoprotein complex"/>
    <property type="evidence" value="ECO:0007669"/>
    <property type="project" value="UniProtKB-KW"/>
</dbReference>
<comment type="similarity">
    <text evidence="1 3">Belongs to the bacterial ribosomal protein bS6 family.</text>
</comment>
<keyword evidence="3" id="KW-0687">Ribonucleoprotein</keyword>
<dbReference type="InterPro" id="IPR000529">
    <property type="entry name" value="Ribosomal_bS6"/>
</dbReference>
<accession>A0A2H0NCU0</accession>
<proteinExistence type="inferred from homology"/>
<evidence type="ECO:0000256" key="3">
    <source>
        <dbReference type="HAMAP-Rule" id="MF_00360"/>
    </source>
</evidence>
<evidence type="ECO:0000313" key="5">
    <source>
        <dbReference type="Proteomes" id="UP000230564"/>
    </source>
</evidence>
<sequence length="161" mass="18386">MNHYELSFIISAAVPETEHKAVEEGILADLAKAKVELTKEPYLIGRKKLAYPIKQQKHGFYVFLEFNAEETSGLKEVDVKLRHNNNLLRYLIIKKNPRAKSSPIKKESLGQETSKPKIKKMVVKDVQPIKPNTPNIREGGVKLDNIDQQLDNLLEKDLELD</sequence>
<protein>
    <recommendedName>
        <fullName evidence="2 3">Small ribosomal subunit protein bS6</fullName>
    </recommendedName>
</protein>
<dbReference type="CDD" id="cd00473">
    <property type="entry name" value="bS6"/>
    <property type="match status" value="1"/>
</dbReference>
<gene>
    <name evidence="3 4" type="primary">rpsF</name>
    <name evidence="4" type="ORF">COV55_02605</name>
</gene>
<dbReference type="Gene3D" id="3.30.70.60">
    <property type="match status" value="1"/>
</dbReference>
<dbReference type="InterPro" id="IPR014717">
    <property type="entry name" value="Transl_elong_EF1B/ribsomal_bS6"/>
</dbReference>
<dbReference type="EMBL" id="PCWQ01000010">
    <property type="protein sequence ID" value="PIR06710.1"/>
    <property type="molecule type" value="Genomic_DNA"/>
</dbReference>
<keyword evidence="3" id="KW-0699">rRNA-binding</keyword>
<dbReference type="SUPFAM" id="SSF54995">
    <property type="entry name" value="Ribosomal protein S6"/>
    <property type="match status" value="1"/>
</dbReference>
<name>A0A2H0NCU0_9BACT</name>
<keyword evidence="3 4" id="KW-0689">Ribosomal protein</keyword>
<comment type="function">
    <text evidence="3">Binds together with bS18 to 16S ribosomal RNA.</text>
</comment>
<dbReference type="GO" id="GO:0003735">
    <property type="term" value="F:structural constituent of ribosome"/>
    <property type="evidence" value="ECO:0007669"/>
    <property type="project" value="InterPro"/>
</dbReference>
<reference evidence="4 5" key="1">
    <citation type="submission" date="2017-09" db="EMBL/GenBank/DDBJ databases">
        <title>Depth-based differentiation of microbial function through sediment-hosted aquifers and enrichment of novel symbionts in the deep terrestrial subsurface.</title>
        <authorList>
            <person name="Probst A.J."/>
            <person name="Ladd B."/>
            <person name="Jarett J.K."/>
            <person name="Geller-Mcgrath D.E."/>
            <person name="Sieber C.M."/>
            <person name="Emerson J.B."/>
            <person name="Anantharaman K."/>
            <person name="Thomas B.C."/>
            <person name="Malmstrom R."/>
            <person name="Stieglmeier M."/>
            <person name="Klingl A."/>
            <person name="Woyke T."/>
            <person name="Ryan C.M."/>
            <person name="Banfield J.F."/>
        </authorList>
    </citation>
    <scope>NUCLEOTIDE SEQUENCE [LARGE SCALE GENOMIC DNA]</scope>
    <source>
        <strain evidence="4">CG11_big_fil_rev_8_21_14_0_20_36_20</strain>
    </source>
</reference>
<dbReference type="AlphaFoldDB" id="A0A2H0NCU0"/>
<dbReference type="InterPro" id="IPR035980">
    <property type="entry name" value="Ribosomal_bS6_sf"/>
</dbReference>